<keyword evidence="3 5" id="KW-0808">Transferase</keyword>
<evidence type="ECO:0000259" key="4">
    <source>
        <dbReference type="SMART" id="SM00967"/>
    </source>
</evidence>
<reference evidence="5 6" key="1">
    <citation type="submission" date="2019-07" db="EMBL/GenBank/DDBJ databases">
        <title>Lentzea xizangensis sp. nov., isolated from Qinghai-Tibetan Plateau Soils.</title>
        <authorList>
            <person name="Huang J."/>
        </authorList>
    </citation>
    <scope>NUCLEOTIDE SEQUENCE [LARGE SCALE GENOMIC DNA]</scope>
    <source>
        <strain evidence="5 6">FXJ1.1311</strain>
    </source>
</reference>
<name>A0A563EEY9_9PSEU</name>
<accession>A0A563EEY9</accession>
<dbReference type="Gene3D" id="3.30.1330.30">
    <property type="match status" value="1"/>
</dbReference>
<dbReference type="InterPro" id="IPR001537">
    <property type="entry name" value="SpoU_MeTrfase"/>
</dbReference>
<protein>
    <submittedName>
        <fullName evidence="5">RNA methyltransferase</fullName>
    </submittedName>
</protein>
<dbReference type="SUPFAM" id="SSF55315">
    <property type="entry name" value="L30e-like"/>
    <property type="match status" value="1"/>
</dbReference>
<sequence length="248" mass="26067">MEISPKDRFVTVYGRKPVLEALDDPQLEVDKVVLADTARGAAAREIVDAARQRGVEVQRATAQRVKVLAGNGKQDQGVLADVVAPRMLPLTLGLRSNPRSVLVLDGITTPANVGMILRTATAAGIEGIVVPRRGVASIDPLVVKASAGVAFRAPVLRCATAAEAAAELSASGYPLYALDSHARESIYTADLPAKAAFVLGSETSGITDDVRPHITNWISIPMAAGVESLNVASAAAVLCFELVRRRQV</sequence>
<dbReference type="AlphaFoldDB" id="A0A563EEY9"/>
<evidence type="ECO:0000256" key="1">
    <source>
        <dbReference type="ARBA" id="ARBA00007228"/>
    </source>
</evidence>
<comment type="caution">
    <text evidence="5">The sequence shown here is derived from an EMBL/GenBank/DDBJ whole genome shotgun (WGS) entry which is preliminary data.</text>
</comment>
<proteinExistence type="inferred from homology"/>
<evidence type="ECO:0000256" key="2">
    <source>
        <dbReference type="ARBA" id="ARBA00022603"/>
    </source>
</evidence>
<evidence type="ECO:0000313" key="6">
    <source>
        <dbReference type="Proteomes" id="UP000316639"/>
    </source>
</evidence>
<dbReference type="Pfam" id="PF00588">
    <property type="entry name" value="SpoU_methylase"/>
    <property type="match status" value="1"/>
</dbReference>
<dbReference type="GO" id="GO:0005829">
    <property type="term" value="C:cytosol"/>
    <property type="evidence" value="ECO:0007669"/>
    <property type="project" value="TreeGrafter"/>
</dbReference>
<organism evidence="5 6">
    <name type="scientific">Lentzea tibetensis</name>
    <dbReference type="NCBI Taxonomy" id="2591470"/>
    <lineage>
        <taxon>Bacteria</taxon>
        <taxon>Bacillati</taxon>
        <taxon>Actinomycetota</taxon>
        <taxon>Actinomycetes</taxon>
        <taxon>Pseudonocardiales</taxon>
        <taxon>Pseudonocardiaceae</taxon>
        <taxon>Lentzea</taxon>
    </lineage>
</organism>
<dbReference type="InterPro" id="IPR029028">
    <property type="entry name" value="Alpha/beta_knot_MTases"/>
</dbReference>
<dbReference type="Pfam" id="PF08032">
    <property type="entry name" value="SpoU_sub_bind"/>
    <property type="match status" value="1"/>
</dbReference>
<dbReference type="Gene3D" id="3.40.1280.10">
    <property type="match status" value="1"/>
</dbReference>
<dbReference type="InterPro" id="IPR004441">
    <property type="entry name" value="rRNA_MeTrfase_TrmH"/>
</dbReference>
<dbReference type="EMBL" id="VOBR01000059">
    <property type="protein sequence ID" value="TWP43785.1"/>
    <property type="molecule type" value="Genomic_DNA"/>
</dbReference>
<dbReference type="OrthoDB" id="9785673at2"/>
<gene>
    <name evidence="5" type="ORF">FKR81_42130</name>
</gene>
<dbReference type="SUPFAM" id="SSF75217">
    <property type="entry name" value="alpha/beta knot"/>
    <property type="match status" value="1"/>
</dbReference>
<dbReference type="GO" id="GO:0006396">
    <property type="term" value="P:RNA processing"/>
    <property type="evidence" value="ECO:0007669"/>
    <property type="project" value="InterPro"/>
</dbReference>
<dbReference type="GO" id="GO:0008173">
    <property type="term" value="F:RNA methyltransferase activity"/>
    <property type="evidence" value="ECO:0007669"/>
    <property type="project" value="InterPro"/>
</dbReference>
<dbReference type="Proteomes" id="UP000316639">
    <property type="component" value="Unassembled WGS sequence"/>
</dbReference>
<comment type="similarity">
    <text evidence="1">Belongs to the class IV-like SAM-binding methyltransferase superfamily. RNA methyltransferase TrmH family.</text>
</comment>
<dbReference type="RefSeq" id="WP_146361078.1">
    <property type="nucleotide sequence ID" value="NZ_VOBR01000059.1"/>
</dbReference>
<feature type="domain" description="RNA 2-O ribose methyltransferase substrate binding" evidence="4">
    <location>
        <begin position="11"/>
        <end position="88"/>
    </location>
</feature>
<dbReference type="GO" id="GO:0003723">
    <property type="term" value="F:RNA binding"/>
    <property type="evidence" value="ECO:0007669"/>
    <property type="project" value="InterPro"/>
</dbReference>
<keyword evidence="2 5" id="KW-0489">Methyltransferase</keyword>
<evidence type="ECO:0000256" key="3">
    <source>
        <dbReference type="ARBA" id="ARBA00022679"/>
    </source>
</evidence>
<evidence type="ECO:0000313" key="5">
    <source>
        <dbReference type="EMBL" id="TWP43785.1"/>
    </source>
</evidence>
<dbReference type="PANTHER" id="PTHR46429">
    <property type="entry name" value="23S RRNA (GUANOSINE-2'-O-)-METHYLTRANSFERASE RLMB"/>
    <property type="match status" value="1"/>
</dbReference>
<dbReference type="InterPro" id="IPR029026">
    <property type="entry name" value="tRNA_m1G_MTases_N"/>
</dbReference>
<keyword evidence="6" id="KW-1185">Reference proteome</keyword>
<dbReference type="SMART" id="SM00967">
    <property type="entry name" value="SpoU_sub_bind"/>
    <property type="match status" value="1"/>
</dbReference>
<dbReference type="PANTHER" id="PTHR46429:SF1">
    <property type="entry name" value="23S RRNA (GUANOSINE-2'-O-)-METHYLTRANSFERASE RLMB"/>
    <property type="match status" value="1"/>
</dbReference>
<dbReference type="CDD" id="cd18095">
    <property type="entry name" value="SpoU-like_rRNA-MTase"/>
    <property type="match status" value="1"/>
</dbReference>
<dbReference type="InterPro" id="IPR013123">
    <property type="entry name" value="SpoU_subst-bd"/>
</dbReference>
<dbReference type="InterPro" id="IPR029064">
    <property type="entry name" value="Ribosomal_eL30-like_sf"/>
</dbReference>
<dbReference type="GO" id="GO:0032259">
    <property type="term" value="P:methylation"/>
    <property type="evidence" value="ECO:0007669"/>
    <property type="project" value="UniProtKB-KW"/>
</dbReference>